<protein>
    <submittedName>
        <fullName evidence="1">Structural protein</fullName>
    </submittedName>
</protein>
<name>A0A7D5JJI8_9CAUD</name>
<evidence type="ECO:0000313" key="2">
    <source>
        <dbReference type="Proteomes" id="UP000510645"/>
    </source>
</evidence>
<organism evidence="1 2">
    <name type="scientific">Flavobacterium phage vB_FspP_elemoA_7-9A</name>
    <dbReference type="NCBI Taxonomy" id="2743781"/>
    <lineage>
        <taxon>Viruses</taxon>
        <taxon>Duplodnaviria</taxon>
        <taxon>Heunggongvirae</taxon>
        <taxon>Uroviricota</taxon>
        <taxon>Caudoviricetes</taxon>
        <taxon>Elemovirus</taxon>
        <taxon>Elemovirus elemoA</taxon>
    </lineage>
</organism>
<proteinExistence type="predicted"/>
<gene>
    <name evidence="1" type="ORF">elemo79Aphanotate_81</name>
</gene>
<sequence>MFKMKLEGSEYPDVQNNDAIIDNEQASEVNDQITDSVTTTDDTPDEIIEDKQVLTFNNDDDVLEYLKTKEELLSKVASKSENKELPEDIKKYLEFKEETGRGYNDFLEYQKDFSELDEQDIVKRYMLEMNPEFDNEDIQDEFLDTYAYDEDFDDDKDIRKKTRAFKKAHADALEYFNKQKEKYAVPLGSNDMEIPNEYKSAKEFVDSIKGQEELSQKQNEVFLKETDNLFSNEFKGFEFKVGEEVINHKPSNIQSTKETQSNVMNFLGKFLDEKGFIKDPEGYHKALYVAMNYESILSNVYETAKAKAIEDEVKNSKNIDMGMRRAPESISTGTKFKLV</sequence>
<dbReference type="EMBL" id="MT497017">
    <property type="protein sequence ID" value="QLF85275.1"/>
    <property type="molecule type" value="Genomic_DNA"/>
</dbReference>
<evidence type="ECO:0000313" key="1">
    <source>
        <dbReference type="EMBL" id="QLF85275.1"/>
    </source>
</evidence>
<keyword evidence="2" id="KW-1185">Reference proteome</keyword>
<reference evidence="1 2" key="1">
    <citation type="submission" date="2020-05" db="EMBL/GenBank/DDBJ databases">
        <title>Genomics and ecology of novel Flavobacterium phages from the Baltic Sea.</title>
        <authorList>
            <person name="Hoetzinger M."/>
            <person name="Nilsson E."/>
            <person name="Holmfeldt K."/>
        </authorList>
    </citation>
    <scope>NUCLEOTIDE SEQUENCE [LARGE SCALE GENOMIC DNA]</scope>
</reference>
<accession>A0A7D5JJI8</accession>
<dbReference type="Proteomes" id="UP000510645">
    <property type="component" value="Segment"/>
</dbReference>